<accession>A0AAD9R065</accession>
<dbReference type="Proteomes" id="UP001249851">
    <property type="component" value="Unassembled WGS sequence"/>
</dbReference>
<dbReference type="EMBL" id="JARQWQ010000007">
    <property type="protein sequence ID" value="KAK2570671.1"/>
    <property type="molecule type" value="Genomic_DNA"/>
</dbReference>
<feature type="region of interest" description="Disordered" evidence="2">
    <location>
        <begin position="1"/>
        <end position="31"/>
    </location>
</feature>
<protein>
    <submittedName>
        <fullName evidence="3">Uncharacterized protein</fullName>
    </submittedName>
</protein>
<feature type="compositionally biased region" description="Polar residues" evidence="2">
    <location>
        <begin position="13"/>
        <end position="30"/>
    </location>
</feature>
<evidence type="ECO:0000313" key="4">
    <source>
        <dbReference type="Proteomes" id="UP001249851"/>
    </source>
</evidence>
<organism evidence="3 4">
    <name type="scientific">Acropora cervicornis</name>
    <name type="common">Staghorn coral</name>
    <dbReference type="NCBI Taxonomy" id="6130"/>
    <lineage>
        <taxon>Eukaryota</taxon>
        <taxon>Metazoa</taxon>
        <taxon>Cnidaria</taxon>
        <taxon>Anthozoa</taxon>
        <taxon>Hexacorallia</taxon>
        <taxon>Scleractinia</taxon>
        <taxon>Astrocoeniina</taxon>
        <taxon>Acroporidae</taxon>
        <taxon>Acropora</taxon>
    </lineage>
</organism>
<name>A0AAD9R065_ACRCE</name>
<evidence type="ECO:0000256" key="2">
    <source>
        <dbReference type="SAM" id="MobiDB-lite"/>
    </source>
</evidence>
<keyword evidence="1" id="KW-0175">Coiled coil</keyword>
<evidence type="ECO:0000256" key="1">
    <source>
        <dbReference type="SAM" id="Coils"/>
    </source>
</evidence>
<feature type="coiled-coil region" evidence="1">
    <location>
        <begin position="112"/>
        <end position="182"/>
    </location>
</feature>
<reference evidence="3" key="2">
    <citation type="journal article" date="2023" name="Science">
        <title>Genomic signatures of disease resistance in endangered staghorn corals.</title>
        <authorList>
            <person name="Vollmer S.V."/>
            <person name="Selwyn J.D."/>
            <person name="Despard B.A."/>
            <person name="Roesel C.L."/>
        </authorList>
    </citation>
    <scope>NUCLEOTIDE SEQUENCE</scope>
    <source>
        <strain evidence="3">K2</strain>
    </source>
</reference>
<evidence type="ECO:0000313" key="3">
    <source>
        <dbReference type="EMBL" id="KAK2570671.1"/>
    </source>
</evidence>
<proteinExistence type="predicted"/>
<sequence>MGNIIDSHETKPVEQTSTVAYPSPSSSTESLDLKHSAESIIIDLDAPEYREYLSHKKLSRSEGNLNEFSYLEWMKTNNKGGSQTNLLNVSYNENNHLKVGRRRSAPVTGNEINETKKNSDGYENRAKGSKERIQKIQKKYNLKERDYNERTYVWSKEDEKKIKREREEAKTLRKQIRKKYNLPNPSIRITTAAQG</sequence>
<feature type="compositionally biased region" description="Basic and acidic residues" evidence="2">
    <location>
        <begin position="1"/>
        <end position="12"/>
    </location>
</feature>
<reference evidence="3" key="1">
    <citation type="journal article" date="2023" name="G3 (Bethesda)">
        <title>Whole genome assembly and annotation of the endangered Caribbean coral Acropora cervicornis.</title>
        <authorList>
            <person name="Selwyn J.D."/>
            <person name="Vollmer S.V."/>
        </authorList>
    </citation>
    <scope>NUCLEOTIDE SEQUENCE</scope>
    <source>
        <strain evidence="3">K2</strain>
    </source>
</reference>
<keyword evidence="4" id="KW-1185">Reference proteome</keyword>
<gene>
    <name evidence="3" type="ORF">P5673_004358</name>
</gene>
<dbReference type="AlphaFoldDB" id="A0AAD9R065"/>
<comment type="caution">
    <text evidence="3">The sequence shown here is derived from an EMBL/GenBank/DDBJ whole genome shotgun (WGS) entry which is preliminary data.</text>
</comment>